<feature type="domain" description="DUF11" evidence="6">
    <location>
        <begin position="983"/>
        <end position="1097"/>
    </location>
</feature>
<comment type="caution">
    <text evidence="8">The sequence shown here is derived from an EMBL/GenBank/DDBJ whole genome shotgun (WGS) entry which is preliminary data.</text>
</comment>
<evidence type="ECO:0000313" key="9">
    <source>
        <dbReference type="Proteomes" id="UP001355298"/>
    </source>
</evidence>
<feature type="region of interest" description="Disordered" evidence="5">
    <location>
        <begin position="914"/>
        <end position="944"/>
    </location>
</feature>
<keyword evidence="4" id="KW-0106">Calcium</keyword>
<evidence type="ECO:0000313" key="8">
    <source>
        <dbReference type="EMBL" id="MEC4264328.1"/>
    </source>
</evidence>
<dbReference type="InterPro" id="IPR001434">
    <property type="entry name" value="OmcB-like_DUF11"/>
</dbReference>
<dbReference type="InterPro" id="IPR044023">
    <property type="entry name" value="Ig_7"/>
</dbReference>
<dbReference type="InterPro" id="IPR047589">
    <property type="entry name" value="DUF11_rpt"/>
</dbReference>
<dbReference type="Gene3D" id="2.60.40.2030">
    <property type="match status" value="1"/>
</dbReference>
<accession>A0ABU6IMJ4</accession>
<organism evidence="8 9">
    <name type="scientific">Flagellimonas halotolerans</name>
    <dbReference type="NCBI Taxonomy" id="3112164"/>
    <lineage>
        <taxon>Bacteria</taxon>
        <taxon>Pseudomonadati</taxon>
        <taxon>Bacteroidota</taxon>
        <taxon>Flavobacteriia</taxon>
        <taxon>Flavobacteriales</taxon>
        <taxon>Flavobacteriaceae</taxon>
        <taxon>Flagellimonas</taxon>
    </lineage>
</organism>
<evidence type="ECO:0000256" key="4">
    <source>
        <dbReference type="ARBA" id="ARBA00022837"/>
    </source>
</evidence>
<keyword evidence="2" id="KW-0964">Secreted</keyword>
<dbReference type="EMBL" id="JAYMGW010000001">
    <property type="protein sequence ID" value="MEC4264328.1"/>
    <property type="molecule type" value="Genomic_DNA"/>
</dbReference>
<proteinExistence type="predicted"/>
<gene>
    <name evidence="8" type="ORF">VOP03_03135</name>
</gene>
<sequence length="1196" mass="124183">VEVTLTSVTSGSATLDPAPANLTASITINDDDTPVVSITATDDTAAELGTEEGVFTVDIGAVNETGSPITIDYVVSGDATPDDDYDALLGSVDVIDGQQTAVITVNPRDDNLTELDEEVIVTLDTGVGYTIGSPNSATVTITSEDDNQPSGYTVTINQDPINLTNEENVSFSFSNAPTFLTTFDYTFTSDGDGNTTSVTGSGTVLTSNRTVSNIDLSGLPDGVITLAVIITNVLGTEGPETTDTAIKDTTVPTGYSVTIDQDLIDSDNEDDVSFTFANAVFGADYEYTFSSDGGGTDVMGSGEITSVSQQINNINLSGLADGTITLDVTLSNDNGSGQIASDTATKLVAVPSGYGVTIDQDPINSGNDTNIGYTFSGAEIGASYNYTFSSDGGGTNVIGSGTVSAANEHITGVNLSGLGNGTITLSVILSNTNGDGDVAEDTATKETCYAGTTSPSLNDAGNEFCVASFDDFTQDLDNYVDEVAPTGAELVWSSNPDSSVTADYLASSVVTGAQVANNNTYYGFYYDSLNNCASSNTAQVVLSVNEEPNPGTTTGARVCADSSNGGTTIDLDNQLSGADPGLWSITTDPSGGAITIDTDNVVNFDGQPIGDYIFAYTATAEGVCSDKTVNLIITVDDCSGPCDAGDTAPTFNGDDTTIEFCDEVNTDLSSYVSSTAPSGTTLIWSTSSEPSETGAHLNSSNVVEPGTYYGFYYDEVNECGSPVLAITLVRNFTPTIDMTSGDSSCDAATLILTASASVADESTISYTWYDAPTGGSIVGTSATYTTNTLTETTSFYVSASANGCESDRVEVVATITDTPNAGTATNTSACNVAGNGGPNVIDLDDTLIGADPGTWAIITDPSNGDLSIGSDNNIDFTGLATGDYVFEYTTATEAPCLPTSVQVTISVSDCTVDTDGDGLTDGEETNLGTDPNDPDTDGDGLTDGEEVLAVDDSSTDAVPENATDPLDACDPFLTPDCNPEDIDLAITKEVNETEVLLNSNITFTITVENTTMDRVLDIVVSDLLGNGFQYQSSTPSKGSYDETTGEWIIDELDAEEQVTLEISVTVTESGALENTANLVSSFPNDGIAGNNTATVQIQVNRSGCEDPGTICTIFSPNGDGRNDTLTLVDHTSYPNNSFEVFDRYGNSVFQMNGYDSSWDGTGKNGDLPKGTYFYVLDLNGDGTDVVKGWIQIVRNN</sequence>
<feature type="compositionally biased region" description="Acidic residues" evidence="5">
    <location>
        <begin position="914"/>
        <end position="924"/>
    </location>
</feature>
<dbReference type="Proteomes" id="UP001355298">
    <property type="component" value="Unassembled WGS sequence"/>
</dbReference>
<dbReference type="Pfam" id="PF01345">
    <property type="entry name" value="DUF11"/>
    <property type="match status" value="1"/>
</dbReference>
<feature type="domain" description="Ig-like" evidence="7">
    <location>
        <begin position="734"/>
        <end position="815"/>
    </location>
</feature>
<feature type="compositionally biased region" description="Acidic residues" evidence="5">
    <location>
        <begin position="932"/>
        <end position="944"/>
    </location>
</feature>
<protein>
    <submittedName>
        <fullName evidence="8">Gliding motility-associated C-terminal domain-containing protein</fullName>
    </submittedName>
</protein>
<evidence type="ECO:0000256" key="5">
    <source>
        <dbReference type="SAM" id="MobiDB-lite"/>
    </source>
</evidence>
<dbReference type="NCBIfam" id="TIGR04131">
    <property type="entry name" value="Bac_Flav_CTERM"/>
    <property type="match status" value="1"/>
</dbReference>
<keyword evidence="9" id="KW-1185">Reference proteome</keyword>
<evidence type="ECO:0000256" key="1">
    <source>
        <dbReference type="ARBA" id="ARBA00004613"/>
    </source>
</evidence>
<dbReference type="RefSeq" id="WP_326407818.1">
    <property type="nucleotide sequence ID" value="NZ_JAYMGW010000001.1"/>
</dbReference>
<keyword evidence="3" id="KW-0732">Signal</keyword>
<dbReference type="NCBIfam" id="TIGR01451">
    <property type="entry name" value="B_ant_repeat"/>
    <property type="match status" value="1"/>
</dbReference>
<dbReference type="InterPro" id="IPR059100">
    <property type="entry name" value="TSP3_bac"/>
</dbReference>
<name>A0ABU6IMJ4_9FLAO</name>
<dbReference type="Pfam" id="PF13585">
    <property type="entry name" value="CHU_C"/>
    <property type="match status" value="1"/>
</dbReference>
<dbReference type="Pfam" id="PF18884">
    <property type="entry name" value="TSP3_bac"/>
    <property type="match status" value="2"/>
</dbReference>
<dbReference type="Gene3D" id="2.60.40.1170">
    <property type="entry name" value="Mu homology domain, subdomain B"/>
    <property type="match status" value="1"/>
</dbReference>
<dbReference type="SUPFAM" id="SSF141072">
    <property type="entry name" value="CalX-like"/>
    <property type="match status" value="1"/>
</dbReference>
<evidence type="ECO:0000259" key="7">
    <source>
        <dbReference type="Pfam" id="PF19081"/>
    </source>
</evidence>
<evidence type="ECO:0000256" key="3">
    <source>
        <dbReference type="ARBA" id="ARBA00022729"/>
    </source>
</evidence>
<feature type="non-terminal residue" evidence="8">
    <location>
        <position position="1"/>
    </location>
</feature>
<evidence type="ECO:0000259" key="6">
    <source>
        <dbReference type="Pfam" id="PF01345"/>
    </source>
</evidence>
<dbReference type="InterPro" id="IPR038081">
    <property type="entry name" value="CalX-like_sf"/>
</dbReference>
<dbReference type="InterPro" id="IPR026341">
    <property type="entry name" value="T9SS_type_B"/>
</dbReference>
<evidence type="ECO:0000256" key="2">
    <source>
        <dbReference type="ARBA" id="ARBA00022525"/>
    </source>
</evidence>
<comment type="subcellular location">
    <subcellularLocation>
        <location evidence="1">Secreted</location>
    </subcellularLocation>
</comment>
<reference evidence="8 9" key="1">
    <citation type="submission" date="2024-01" db="EMBL/GenBank/DDBJ databases">
        <title>The strains designed SYSU M86414 and SYSU M84420 isolated from the marine sediment in San Sha City (Hainan Province, China).</title>
        <authorList>
            <person name="Guo D."/>
        </authorList>
    </citation>
    <scope>NUCLEOTIDE SEQUENCE [LARGE SCALE GENOMIC DNA]</scope>
    <source>
        <strain evidence="8 9">SYSU M84420</strain>
    </source>
</reference>
<dbReference type="Pfam" id="PF19081">
    <property type="entry name" value="Ig_7"/>
    <property type="match status" value="1"/>
</dbReference>